<dbReference type="PROSITE" id="PS50850">
    <property type="entry name" value="MFS"/>
    <property type="match status" value="1"/>
</dbReference>
<name>A0A0C5BZC7_HEYCO</name>
<dbReference type="InterPro" id="IPR036259">
    <property type="entry name" value="MFS_trans_sf"/>
</dbReference>
<dbReference type="InterPro" id="IPR001958">
    <property type="entry name" value="Tet-R_TetA/multi-R_MdtG-like"/>
</dbReference>
<keyword evidence="5" id="KW-1133">Transmembrane helix</keyword>
<dbReference type="PANTHER" id="PTHR43124">
    <property type="entry name" value="PURINE EFFLUX PUMP PBUE"/>
    <property type="match status" value="1"/>
</dbReference>
<organism evidence="7 8">
    <name type="scientific">Heyndrickxia coagulans</name>
    <name type="common">Weizmannia coagulans</name>
    <dbReference type="NCBI Taxonomy" id="1398"/>
    <lineage>
        <taxon>Bacteria</taxon>
        <taxon>Bacillati</taxon>
        <taxon>Bacillota</taxon>
        <taxon>Bacilli</taxon>
        <taxon>Bacillales</taxon>
        <taxon>Bacillaceae</taxon>
        <taxon>Heyndrickxia</taxon>
    </lineage>
</organism>
<comment type="subcellular location">
    <subcellularLocation>
        <location evidence="1">Cell membrane</location>
        <topology evidence="1">Multi-pass membrane protein</topology>
    </subcellularLocation>
</comment>
<dbReference type="Pfam" id="PF07690">
    <property type="entry name" value="MFS_1"/>
    <property type="match status" value="1"/>
</dbReference>
<dbReference type="Gene3D" id="1.20.1250.20">
    <property type="entry name" value="MFS general substrate transporter like domains"/>
    <property type="match status" value="1"/>
</dbReference>
<proteinExistence type="predicted"/>
<dbReference type="InterPro" id="IPR020846">
    <property type="entry name" value="MFS_dom"/>
</dbReference>
<keyword evidence="4" id="KW-0812">Transmembrane</keyword>
<dbReference type="PANTHER" id="PTHR43124:SF3">
    <property type="entry name" value="CHLORAMPHENICOL EFFLUX PUMP RV0191"/>
    <property type="match status" value="1"/>
</dbReference>
<keyword evidence="6" id="KW-0472">Membrane</keyword>
<reference evidence="8" key="1">
    <citation type="submission" date="2015-01" db="EMBL/GenBank/DDBJ databases">
        <title>Comparative genome analysis of Bacillus coagulans HM-08, Clostridium butyricum HM-68, Bacillus subtilis HM-66 and Bacillus paralicheniformis BL-09.</title>
        <authorList>
            <person name="Zhang H."/>
        </authorList>
    </citation>
    <scope>NUCLEOTIDE SEQUENCE [LARGE SCALE GENOMIC DNA]</scope>
    <source>
        <strain evidence="8">HM-08</strain>
    </source>
</reference>
<keyword evidence="8" id="KW-1185">Reference proteome</keyword>
<dbReference type="CDD" id="cd17324">
    <property type="entry name" value="MFS_NepI_like"/>
    <property type="match status" value="1"/>
</dbReference>
<keyword evidence="2" id="KW-0813">Transport</keyword>
<dbReference type="SUPFAM" id="SSF103473">
    <property type="entry name" value="MFS general substrate transporter"/>
    <property type="match status" value="1"/>
</dbReference>
<dbReference type="AlphaFoldDB" id="A0A0C5BZC7"/>
<accession>A0A0C5BZC7</accession>
<evidence type="ECO:0000256" key="3">
    <source>
        <dbReference type="ARBA" id="ARBA00022475"/>
    </source>
</evidence>
<evidence type="ECO:0000256" key="4">
    <source>
        <dbReference type="ARBA" id="ARBA00022692"/>
    </source>
</evidence>
<sequence>MKQNVTFVSGNVSTTERMSSKEKWIVFSFFLAVFIVGLDSFIISPLLSVIGKGLHTTTQGMGWAVTLYAAFYAIGAPIIAPFSEKSSRKKMIMAGLAVFTMATISCGFANQLWFFYAARALAGLGAAMFTPNVYAYIGGNFNREQVAKVMGMVMAALSLSIAVGVPIGSFIAGSTSWNWTFWISGIISLIALFIIMVSVKKDIPSNRAANHNIFKHYQNIIAKKQAWLGLFMMLFWMYSFYAIYTFLGVYIENTFSLSTNRIGLVFIAYGLSNFASSFFGGWISKPLGMKKTIILSGLVCTVLYLLLALTNHSIVLFIIVLALVAFFQGVGVPQLTTYNAVVLPESRSTMTSLSNSFLYLGLTLGSSVGGYLIQSYSFLVLSIVSIVSISISVFISKAVLAKNL</sequence>
<dbReference type="GO" id="GO:0005886">
    <property type="term" value="C:plasma membrane"/>
    <property type="evidence" value="ECO:0007669"/>
    <property type="project" value="UniProtKB-SubCell"/>
</dbReference>
<evidence type="ECO:0000313" key="7">
    <source>
        <dbReference type="EMBL" id="AJO21263.1"/>
    </source>
</evidence>
<keyword evidence="3" id="KW-1003">Cell membrane</keyword>
<evidence type="ECO:0000313" key="8">
    <source>
        <dbReference type="Proteomes" id="UP000032024"/>
    </source>
</evidence>
<evidence type="ECO:0000256" key="2">
    <source>
        <dbReference type="ARBA" id="ARBA00022448"/>
    </source>
</evidence>
<evidence type="ECO:0000256" key="5">
    <source>
        <dbReference type="ARBA" id="ARBA00022989"/>
    </source>
</evidence>
<protein>
    <submittedName>
        <fullName evidence="7">Uncharacterized protein</fullName>
    </submittedName>
</protein>
<dbReference type="EMBL" id="CP010525">
    <property type="protein sequence ID" value="AJO21263.1"/>
    <property type="molecule type" value="Genomic_DNA"/>
</dbReference>
<dbReference type="InterPro" id="IPR011701">
    <property type="entry name" value="MFS"/>
</dbReference>
<dbReference type="PRINTS" id="PR01035">
    <property type="entry name" value="TCRTETA"/>
</dbReference>
<dbReference type="Proteomes" id="UP000032024">
    <property type="component" value="Chromosome"/>
</dbReference>
<gene>
    <name evidence="7" type="ORF">SB48_HM08orf00724</name>
</gene>
<evidence type="ECO:0000256" key="6">
    <source>
        <dbReference type="ARBA" id="ARBA00023136"/>
    </source>
</evidence>
<dbReference type="InterPro" id="IPR050189">
    <property type="entry name" value="MFS_Efflux_Transporters"/>
</dbReference>
<dbReference type="RefSeq" id="WP_017551569.1">
    <property type="nucleotide sequence ID" value="NZ_CP010525.1"/>
</dbReference>
<dbReference type="GO" id="GO:0022857">
    <property type="term" value="F:transmembrane transporter activity"/>
    <property type="evidence" value="ECO:0007669"/>
    <property type="project" value="InterPro"/>
</dbReference>
<evidence type="ECO:0000256" key="1">
    <source>
        <dbReference type="ARBA" id="ARBA00004651"/>
    </source>
</evidence>